<comment type="pathway">
    <text evidence="2">Cofactor biosynthesis; tetrahydrofolate biosynthesis; 7,8-dihydrofolate from 2-amino-4-hydroxy-6-hydroxymethyl-7,8-dihydropteridine diphosphate and 4-aminobenzoate: step 2/2.</text>
</comment>
<reference evidence="21 22" key="1">
    <citation type="submission" date="2016-10" db="EMBL/GenBank/DDBJ databases">
        <authorList>
            <person name="Varghese N."/>
            <person name="Submissions S."/>
        </authorList>
    </citation>
    <scope>NUCLEOTIDE SEQUENCE [LARGE SCALE GENOMIC DNA]</scope>
    <source>
        <strain evidence="21 22">WCC6</strain>
    </source>
</reference>
<organism evidence="21 22">
    <name type="scientific">Acidaminococcus fermentans</name>
    <dbReference type="NCBI Taxonomy" id="905"/>
    <lineage>
        <taxon>Bacteria</taxon>
        <taxon>Bacillati</taxon>
        <taxon>Bacillota</taxon>
        <taxon>Negativicutes</taxon>
        <taxon>Acidaminococcales</taxon>
        <taxon>Acidaminococcaceae</taxon>
        <taxon>Acidaminococcus</taxon>
    </lineage>
</organism>
<evidence type="ECO:0000256" key="16">
    <source>
        <dbReference type="ARBA" id="ARBA00047493"/>
    </source>
</evidence>
<dbReference type="Pfam" id="PF08245">
    <property type="entry name" value="Mur_ligase_M"/>
    <property type="match status" value="1"/>
</dbReference>
<keyword evidence="9 18" id="KW-0436">Ligase</keyword>
<dbReference type="Gene3D" id="3.40.1190.10">
    <property type="entry name" value="Mur-like, catalytic domain"/>
    <property type="match status" value="1"/>
</dbReference>
<dbReference type="SUPFAM" id="SSF53244">
    <property type="entry name" value="MurD-like peptide ligases, peptide-binding domain"/>
    <property type="match status" value="1"/>
</dbReference>
<dbReference type="Gene3D" id="3.90.190.20">
    <property type="entry name" value="Mur ligase, C-terminal domain"/>
    <property type="match status" value="1"/>
</dbReference>
<evidence type="ECO:0000256" key="18">
    <source>
        <dbReference type="PIRNR" id="PIRNR001563"/>
    </source>
</evidence>
<name>A0A1H2XED3_ACIFE</name>
<evidence type="ECO:0000256" key="1">
    <source>
        <dbReference type="ARBA" id="ARBA00001946"/>
    </source>
</evidence>
<evidence type="ECO:0000256" key="5">
    <source>
        <dbReference type="ARBA" id="ARBA00011245"/>
    </source>
</evidence>
<keyword evidence="10" id="KW-0479">Metal-binding</keyword>
<dbReference type="PANTHER" id="PTHR11136">
    <property type="entry name" value="FOLYLPOLYGLUTAMATE SYNTHASE-RELATED"/>
    <property type="match status" value="1"/>
</dbReference>
<dbReference type="InterPro" id="IPR004101">
    <property type="entry name" value="Mur_ligase_C"/>
</dbReference>
<dbReference type="Pfam" id="PF02875">
    <property type="entry name" value="Mur_ligase_C"/>
    <property type="match status" value="1"/>
</dbReference>
<evidence type="ECO:0000256" key="11">
    <source>
        <dbReference type="ARBA" id="ARBA00022741"/>
    </source>
</evidence>
<dbReference type="SUPFAM" id="SSF53623">
    <property type="entry name" value="MurD-like peptide ligases, catalytic domain"/>
    <property type="match status" value="1"/>
</dbReference>
<dbReference type="GO" id="GO:0046656">
    <property type="term" value="P:folic acid biosynthetic process"/>
    <property type="evidence" value="ECO:0007669"/>
    <property type="project" value="UniProtKB-KW"/>
</dbReference>
<evidence type="ECO:0000313" key="22">
    <source>
        <dbReference type="Proteomes" id="UP000182379"/>
    </source>
</evidence>
<feature type="domain" description="Mur ligase C-terminal" evidence="19">
    <location>
        <begin position="295"/>
        <end position="412"/>
    </location>
</feature>
<comment type="catalytic activity">
    <reaction evidence="16">
        <text>(6S)-5,6,7,8-tetrahydrofolyl-(gamma-L-Glu)(n) + L-glutamate + ATP = (6S)-5,6,7,8-tetrahydrofolyl-(gamma-L-Glu)(n+1) + ADP + phosphate + H(+)</text>
        <dbReference type="Rhea" id="RHEA:10580"/>
        <dbReference type="Rhea" id="RHEA-COMP:14738"/>
        <dbReference type="Rhea" id="RHEA-COMP:14740"/>
        <dbReference type="ChEBI" id="CHEBI:15378"/>
        <dbReference type="ChEBI" id="CHEBI:29985"/>
        <dbReference type="ChEBI" id="CHEBI:30616"/>
        <dbReference type="ChEBI" id="CHEBI:43474"/>
        <dbReference type="ChEBI" id="CHEBI:141005"/>
        <dbReference type="ChEBI" id="CHEBI:456216"/>
        <dbReference type="EC" id="6.3.2.17"/>
    </reaction>
</comment>
<comment type="subunit">
    <text evidence="5">Monomer.</text>
</comment>
<keyword evidence="13" id="KW-0460">Magnesium</keyword>
<evidence type="ECO:0000256" key="9">
    <source>
        <dbReference type="ARBA" id="ARBA00022598"/>
    </source>
</evidence>
<dbReference type="AlphaFoldDB" id="A0A1H2XED3"/>
<dbReference type="EMBL" id="FNOP01000008">
    <property type="protein sequence ID" value="SDW91088.1"/>
    <property type="molecule type" value="Genomic_DNA"/>
</dbReference>
<comment type="pathway">
    <text evidence="3">Cofactor biosynthesis; tetrahydrofolylpolyglutamate biosynthesis.</text>
</comment>
<dbReference type="GO" id="GO:0008841">
    <property type="term" value="F:dihydrofolate synthase activity"/>
    <property type="evidence" value="ECO:0007669"/>
    <property type="project" value="UniProtKB-EC"/>
</dbReference>
<evidence type="ECO:0000259" key="19">
    <source>
        <dbReference type="Pfam" id="PF02875"/>
    </source>
</evidence>
<evidence type="ECO:0000256" key="7">
    <source>
        <dbReference type="ARBA" id="ARBA00013025"/>
    </source>
</evidence>
<dbReference type="EC" id="6.3.2.17" evidence="7"/>
<dbReference type="GO" id="GO:0046872">
    <property type="term" value="F:metal ion binding"/>
    <property type="evidence" value="ECO:0007669"/>
    <property type="project" value="UniProtKB-KW"/>
</dbReference>
<evidence type="ECO:0000256" key="3">
    <source>
        <dbReference type="ARBA" id="ARBA00005150"/>
    </source>
</evidence>
<dbReference type="GO" id="GO:0005737">
    <property type="term" value="C:cytoplasm"/>
    <property type="evidence" value="ECO:0007669"/>
    <property type="project" value="TreeGrafter"/>
</dbReference>
<proteinExistence type="inferred from homology"/>
<dbReference type="InterPro" id="IPR018109">
    <property type="entry name" value="Folylpolyglutamate_synth_CS"/>
</dbReference>
<evidence type="ECO:0000259" key="20">
    <source>
        <dbReference type="Pfam" id="PF08245"/>
    </source>
</evidence>
<dbReference type="InterPro" id="IPR013221">
    <property type="entry name" value="Mur_ligase_cen"/>
</dbReference>
<comment type="caution">
    <text evidence="21">The sequence shown here is derived from an EMBL/GenBank/DDBJ whole genome shotgun (WGS) entry which is preliminary data.</text>
</comment>
<evidence type="ECO:0000256" key="2">
    <source>
        <dbReference type="ARBA" id="ARBA00004799"/>
    </source>
</evidence>
<evidence type="ECO:0000256" key="6">
    <source>
        <dbReference type="ARBA" id="ARBA00013023"/>
    </source>
</evidence>
<evidence type="ECO:0000256" key="8">
    <source>
        <dbReference type="ARBA" id="ARBA00019357"/>
    </source>
</evidence>
<evidence type="ECO:0000256" key="12">
    <source>
        <dbReference type="ARBA" id="ARBA00022840"/>
    </source>
</evidence>
<evidence type="ECO:0000256" key="14">
    <source>
        <dbReference type="ARBA" id="ARBA00022909"/>
    </source>
</evidence>
<dbReference type="InterPro" id="IPR001645">
    <property type="entry name" value="Folylpolyglutamate_synth"/>
</dbReference>
<keyword evidence="12 18" id="KW-0067">ATP-binding</keyword>
<feature type="domain" description="Mur ligase central" evidence="20">
    <location>
        <begin position="44"/>
        <end position="269"/>
    </location>
</feature>
<accession>A0A1H2XED3</accession>
<dbReference type="NCBIfam" id="TIGR01499">
    <property type="entry name" value="folC"/>
    <property type="match status" value="1"/>
</dbReference>
<dbReference type="PROSITE" id="PS01012">
    <property type="entry name" value="FOLYLPOLYGLU_SYNT_2"/>
    <property type="match status" value="1"/>
</dbReference>
<dbReference type="RefSeq" id="WP_074706074.1">
    <property type="nucleotide sequence ID" value="NZ_FNOP01000008.1"/>
</dbReference>
<sequence length="426" mass="46946">MEYSAAVTYVESLGKFGIHLGMERIQGLTALLDHPERKIRTIHVTGTNGKGSVTTFLANMLQQAGKKVGSYTSPHFVRYNERICLNGEEISNEDFAAVTERTKAALDRFLAEGGEQPTQFEFITAMAFLYFAEKQVDYAVIEVGMGGLWDSTNIITPEVSVITNVTLEHTDRLGKTIEAIAAQKAGIIKPGVPVVTEAEGKALEVIRGTAEASHAPLYVYGDDFSTEELTSSMDAQTFLYRMGEKEMEVTIHLPGEHQILNGAAALAAAEILREKDGSIDEAAMLRGMDAARWPGRLERIHRNPDIILDGAHNPSGVTVLRKALDEYYPGARRIYVFGMMADKDVSQVSEILFRPEDTIYTVLAHEGDRSEKPEKLARRLHKNAVPMDDLPAAYRRAVQEAGPEDVVIVCGSLYLIGTFKELGLDR</sequence>
<evidence type="ECO:0000256" key="13">
    <source>
        <dbReference type="ARBA" id="ARBA00022842"/>
    </source>
</evidence>
<evidence type="ECO:0000256" key="15">
    <source>
        <dbReference type="ARBA" id="ARBA00030592"/>
    </source>
</evidence>
<evidence type="ECO:0000256" key="4">
    <source>
        <dbReference type="ARBA" id="ARBA00008276"/>
    </source>
</evidence>
<dbReference type="InterPro" id="IPR036565">
    <property type="entry name" value="Mur-like_cat_sf"/>
</dbReference>
<dbReference type="PIRSF" id="PIRSF001563">
    <property type="entry name" value="Folylpolyglu_synth"/>
    <property type="match status" value="1"/>
</dbReference>
<gene>
    <name evidence="21" type="ORF">SAMN05216495_10890</name>
</gene>
<comment type="catalytic activity">
    <reaction evidence="17">
        <text>7,8-dihydropteroate + L-glutamate + ATP = 7,8-dihydrofolate + ADP + phosphate + H(+)</text>
        <dbReference type="Rhea" id="RHEA:23584"/>
        <dbReference type="ChEBI" id="CHEBI:15378"/>
        <dbReference type="ChEBI" id="CHEBI:17839"/>
        <dbReference type="ChEBI" id="CHEBI:29985"/>
        <dbReference type="ChEBI" id="CHEBI:30616"/>
        <dbReference type="ChEBI" id="CHEBI:43474"/>
        <dbReference type="ChEBI" id="CHEBI:57451"/>
        <dbReference type="ChEBI" id="CHEBI:456216"/>
        <dbReference type="EC" id="6.3.2.12"/>
    </reaction>
</comment>
<dbReference type="EC" id="6.3.2.12" evidence="6"/>
<dbReference type="InterPro" id="IPR036615">
    <property type="entry name" value="Mur_ligase_C_dom_sf"/>
</dbReference>
<evidence type="ECO:0000313" key="21">
    <source>
        <dbReference type="EMBL" id="SDW91088.1"/>
    </source>
</evidence>
<protein>
    <recommendedName>
        <fullName evidence="8">Dihydrofolate synthase/folylpolyglutamate synthase</fullName>
        <ecNumber evidence="6">6.3.2.12</ecNumber>
        <ecNumber evidence="7">6.3.2.17</ecNumber>
    </recommendedName>
    <alternativeName>
        <fullName evidence="15">Tetrahydrofolylpolyglutamate synthase</fullName>
    </alternativeName>
</protein>
<dbReference type="GO" id="GO:0004326">
    <property type="term" value="F:tetrahydrofolylpolyglutamate synthase activity"/>
    <property type="evidence" value="ECO:0007669"/>
    <property type="project" value="UniProtKB-EC"/>
</dbReference>
<keyword evidence="14" id="KW-0289">Folate biosynthesis</keyword>
<dbReference type="Proteomes" id="UP000182379">
    <property type="component" value="Unassembled WGS sequence"/>
</dbReference>
<comment type="similarity">
    <text evidence="4 18">Belongs to the folylpolyglutamate synthase family.</text>
</comment>
<keyword evidence="11 18" id="KW-0547">Nucleotide-binding</keyword>
<comment type="cofactor">
    <cofactor evidence="1">
        <name>Mg(2+)</name>
        <dbReference type="ChEBI" id="CHEBI:18420"/>
    </cofactor>
</comment>
<dbReference type="GO" id="GO:0005524">
    <property type="term" value="F:ATP binding"/>
    <property type="evidence" value="ECO:0007669"/>
    <property type="project" value="UniProtKB-KW"/>
</dbReference>
<dbReference type="PANTHER" id="PTHR11136:SF0">
    <property type="entry name" value="DIHYDROFOLATE SYNTHETASE-RELATED"/>
    <property type="match status" value="1"/>
</dbReference>
<dbReference type="PROSITE" id="PS01011">
    <property type="entry name" value="FOLYLPOLYGLU_SYNT_1"/>
    <property type="match status" value="1"/>
</dbReference>
<dbReference type="FunFam" id="3.40.1190.10:FF:000004">
    <property type="entry name" value="Dihydrofolate synthase/folylpolyglutamate synthase"/>
    <property type="match status" value="1"/>
</dbReference>
<evidence type="ECO:0000256" key="17">
    <source>
        <dbReference type="ARBA" id="ARBA00049161"/>
    </source>
</evidence>
<evidence type="ECO:0000256" key="10">
    <source>
        <dbReference type="ARBA" id="ARBA00022723"/>
    </source>
</evidence>